<dbReference type="PROSITE" id="PS01173">
    <property type="entry name" value="LIPASE_GDXG_HIS"/>
    <property type="match status" value="1"/>
</dbReference>
<evidence type="ECO:0000256" key="2">
    <source>
        <dbReference type="ARBA" id="ARBA00022801"/>
    </source>
</evidence>
<dbReference type="EMBL" id="JAUCGR010000002">
    <property type="protein sequence ID" value="MDM7831642.1"/>
    <property type="molecule type" value="Genomic_DNA"/>
</dbReference>
<dbReference type="GO" id="GO:0016787">
    <property type="term" value="F:hydrolase activity"/>
    <property type="evidence" value="ECO:0007669"/>
    <property type="project" value="UniProtKB-KW"/>
</dbReference>
<dbReference type="RefSeq" id="WP_289447027.1">
    <property type="nucleotide sequence ID" value="NZ_JAUCGR010000002.1"/>
</dbReference>
<comment type="caution">
    <text evidence="4">The sequence shown here is derived from an EMBL/GenBank/DDBJ whole genome shotgun (WGS) entry which is preliminary data.</text>
</comment>
<dbReference type="PANTHER" id="PTHR48081:SF30">
    <property type="entry name" value="ACETYL-HYDROLASE LIPR-RELATED"/>
    <property type="match status" value="1"/>
</dbReference>
<dbReference type="Proteomes" id="UP001321453">
    <property type="component" value="Unassembled WGS sequence"/>
</dbReference>
<evidence type="ECO:0000313" key="5">
    <source>
        <dbReference type="Proteomes" id="UP001321453"/>
    </source>
</evidence>
<keyword evidence="2 4" id="KW-0378">Hydrolase</keyword>
<dbReference type="InterPro" id="IPR013094">
    <property type="entry name" value="AB_hydrolase_3"/>
</dbReference>
<feature type="domain" description="Alpha/beta hydrolase fold-3" evidence="3">
    <location>
        <begin position="69"/>
        <end position="270"/>
    </location>
</feature>
<keyword evidence="5" id="KW-1185">Reference proteome</keyword>
<sequence length="305" mass="31444">MTQQQRDALDAALRANPFDTSQTAAEHRRDFAQAFTVPYAPGVITRQGILGGVATLRLEQAGATGDGVLLYFHGGGYVVGSARTHAHLAAELARRIGVSAASVDYRLAPEHPFPAPVQDALAAYRGLLDDGTPPSAVVLAGDSAGGGVVAALLLAARDAGLPVPAGAAVFSPWVDLTLTSGTIESKAGRDPLFDRRALEWYTERYLAGADPAQPWASPALADLAGLPPLLVQVGSRELLVGDALRLAAAAAEADVDVTLEVVAGVPHVFHNAFGVLDDADAALARAAAFLRARLADAVTAHTAQS</sequence>
<dbReference type="InterPro" id="IPR050300">
    <property type="entry name" value="GDXG_lipolytic_enzyme"/>
</dbReference>
<protein>
    <submittedName>
        <fullName evidence="4">Alpha/beta hydrolase</fullName>
    </submittedName>
</protein>
<gene>
    <name evidence="4" type="ORF">QRT05_09885</name>
</gene>
<accession>A0ABT7S7Q2</accession>
<dbReference type="SUPFAM" id="SSF53474">
    <property type="entry name" value="alpha/beta-Hydrolases"/>
    <property type="match status" value="1"/>
</dbReference>
<comment type="similarity">
    <text evidence="1">Belongs to the 'GDXG' lipolytic enzyme family.</text>
</comment>
<proteinExistence type="inferred from homology"/>
<organism evidence="4 5">
    <name type="scientific">Cellulomonas edaphi</name>
    <dbReference type="NCBI Taxonomy" id="3053468"/>
    <lineage>
        <taxon>Bacteria</taxon>
        <taxon>Bacillati</taxon>
        <taxon>Actinomycetota</taxon>
        <taxon>Actinomycetes</taxon>
        <taxon>Micrococcales</taxon>
        <taxon>Cellulomonadaceae</taxon>
        <taxon>Cellulomonas</taxon>
    </lineage>
</organism>
<evidence type="ECO:0000259" key="3">
    <source>
        <dbReference type="Pfam" id="PF07859"/>
    </source>
</evidence>
<dbReference type="Gene3D" id="3.40.50.1820">
    <property type="entry name" value="alpha/beta hydrolase"/>
    <property type="match status" value="1"/>
</dbReference>
<dbReference type="InterPro" id="IPR029058">
    <property type="entry name" value="AB_hydrolase_fold"/>
</dbReference>
<dbReference type="Pfam" id="PF07859">
    <property type="entry name" value="Abhydrolase_3"/>
    <property type="match status" value="1"/>
</dbReference>
<dbReference type="PANTHER" id="PTHR48081">
    <property type="entry name" value="AB HYDROLASE SUPERFAMILY PROTEIN C4A8.06C"/>
    <property type="match status" value="1"/>
</dbReference>
<name>A0ABT7S7Q2_9CELL</name>
<dbReference type="InterPro" id="IPR002168">
    <property type="entry name" value="Lipase_GDXG_HIS_AS"/>
</dbReference>
<reference evidence="4 5" key="1">
    <citation type="submission" date="2023-06" db="EMBL/GenBank/DDBJ databases">
        <title>Cellulomonas sp. MW9 Whole genome sequence.</title>
        <authorList>
            <person name="Park S."/>
        </authorList>
    </citation>
    <scope>NUCLEOTIDE SEQUENCE [LARGE SCALE GENOMIC DNA]</scope>
    <source>
        <strain evidence="4 5">MW9</strain>
    </source>
</reference>
<evidence type="ECO:0000256" key="1">
    <source>
        <dbReference type="ARBA" id="ARBA00010515"/>
    </source>
</evidence>
<evidence type="ECO:0000313" key="4">
    <source>
        <dbReference type="EMBL" id="MDM7831642.1"/>
    </source>
</evidence>